<dbReference type="InterPro" id="IPR036097">
    <property type="entry name" value="HisK_dim/P_sf"/>
</dbReference>
<keyword evidence="4" id="KW-0808">Transferase</keyword>
<dbReference type="CDD" id="cd00082">
    <property type="entry name" value="HisKA"/>
    <property type="match status" value="1"/>
</dbReference>
<dbReference type="Proteomes" id="UP000245708">
    <property type="component" value="Unassembled WGS sequence"/>
</dbReference>
<dbReference type="EMBL" id="QGGW01000015">
    <property type="protein sequence ID" value="PWK55878.1"/>
    <property type="molecule type" value="Genomic_DNA"/>
</dbReference>
<dbReference type="Gene3D" id="3.30.565.10">
    <property type="entry name" value="Histidine kinase-like ATPase, C-terminal domain"/>
    <property type="match status" value="1"/>
</dbReference>
<organism evidence="11 12">
    <name type="scientific">Roseicyclus mahoneyensis</name>
    <dbReference type="NCBI Taxonomy" id="164332"/>
    <lineage>
        <taxon>Bacteria</taxon>
        <taxon>Pseudomonadati</taxon>
        <taxon>Pseudomonadota</taxon>
        <taxon>Alphaproteobacteria</taxon>
        <taxon>Rhodobacterales</taxon>
        <taxon>Roseobacteraceae</taxon>
        <taxon>Roseicyclus</taxon>
    </lineage>
</organism>
<name>A0A316G4X0_9RHOB</name>
<dbReference type="GO" id="GO:0005524">
    <property type="term" value="F:ATP binding"/>
    <property type="evidence" value="ECO:0007669"/>
    <property type="project" value="UniProtKB-KW"/>
</dbReference>
<evidence type="ECO:0000313" key="12">
    <source>
        <dbReference type="Proteomes" id="UP000245708"/>
    </source>
</evidence>
<dbReference type="InterPro" id="IPR003661">
    <property type="entry name" value="HisK_dim/P_dom"/>
</dbReference>
<dbReference type="PROSITE" id="PS50109">
    <property type="entry name" value="HIS_KIN"/>
    <property type="match status" value="1"/>
</dbReference>
<accession>A0A316G4X0</accession>
<dbReference type="InterPro" id="IPR003594">
    <property type="entry name" value="HATPase_dom"/>
</dbReference>
<dbReference type="OrthoDB" id="9784218at2"/>
<proteinExistence type="predicted"/>
<feature type="domain" description="Histidine kinase" evidence="10">
    <location>
        <begin position="249"/>
        <end position="459"/>
    </location>
</feature>
<evidence type="ECO:0000256" key="5">
    <source>
        <dbReference type="ARBA" id="ARBA00022741"/>
    </source>
</evidence>
<dbReference type="InterPro" id="IPR036890">
    <property type="entry name" value="HATPase_C_sf"/>
</dbReference>
<keyword evidence="8" id="KW-0902">Two-component regulatory system</keyword>
<keyword evidence="7" id="KW-0067">ATP-binding</keyword>
<dbReference type="SUPFAM" id="SSF47384">
    <property type="entry name" value="Homodimeric domain of signal transducing histidine kinase"/>
    <property type="match status" value="1"/>
</dbReference>
<dbReference type="PANTHER" id="PTHR43065">
    <property type="entry name" value="SENSOR HISTIDINE KINASE"/>
    <property type="match status" value="1"/>
</dbReference>
<dbReference type="SMART" id="SM00387">
    <property type="entry name" value="HATPase_c"/>
    <property type="match status" value="1"/>
</dbReference>
<evidence type="ECO:0000256" key="6">
    <source>
        <dbReference type="ARBA" id="ARBA00022777"/>
    </source>
</evidence>
<dbReference type="SMART" id="SM00388">
    <property type="entry name" value="HisKA"/>
    <property type="match status" value="1"/>
</dbReference>
<dbReference type="EC" id="2.7.13.3" evidence="2"/>
<dbReference type="Gene3D" id="1.10.287.130">
    <property type="match status" value="1"/>
</dbReference>
<dbReference type="Pfam" id="PF02518">
    <property type="entry name" value="HATPase_c"/>
    <property type="match status" value="1"/>
</dbReference>
<dbReference type="PANTHER" id="PTHR43065:SF10">
    <property type="entry name" value="PEROXIDE STRESS-ACTIVATED HISTIDINE KINASE MAK3"/>
    <property type="match status" value="1"/>
</dbReference>
<feature type="transmembrane region" description="Helical" evidence="9">
    <location>
        <begin position="6"/>
        <end position="26"/>
    </location>
</feature>
<keyword evidence="9" id="KW-1133">Transmembrane helix</keyword>
<evidence type="ECO:0000256" key="9">
    <source>
        <dbReference type="SAM" id="Phobius"/>
    </source>
</evidence>
<evidence type="ECO:0000256" key="4">
    <source>
        <dbReference type="ARBA" id="ARBA00022679"/>
    </source>
</evidence>
<evidence type="ECO:0000313" key="11">
    <source>
        <dbReference type="EMBL" id="PWK55878.1"/>
    </source>
</evidence>
<evidence type="ECO:0000256" key="2">
    <source>
        <dbReference type="ARBA" id="ARBA00012438"/>
    </source>
</evidence>
<dbReference type="AlphaFoldDB" id="A0A316G4X0"/>
<dbReference type="RefSeq" id="WP_109670868.1">
    <property type="nucleotide sequence ID" value="NZ_QGGW01000015.1"/>
</dbReference>
<comment type="catalytic activity">
    <reaction evidence="1">
        <text>ATP + protein L-histidine = ADP + protein N-phospho-L-histidine.</text>
        <dbReference type="EC" id="2.7.13.3"/>
    </reaction>
</comment>
<keyword evidence="9" id="KW-0812">Transmembrane</keyword>
<keyword evidence="9" id="KW-0472">Membrane</keyword>
<sequence>MTNTLSGRFLILTVIFVMLAEVFIFLPSIARFREDYLLARLERAQIASLALLATDGMISEELEEELLRNAEVLNVVLRRDAVRQLILSSDEMPAIAASYDLRDPSAFELMRDAMARLANPEAQVIRVIGEPVREAGLLIEITMPTEPLRMAMIDYGLRILALSAVISIFTAVLLFVAVQRLMVTPIRRLVASMMRYAEAPSDATRIITPQGRVRELRNAEDALQSLQTDLTGALKQRERLAQLGEAVAKISHDLRNMLSVATLVADRLEASEDPTVRRIAPRLVGSLNRAINLTEATLAFGRAEEPAPKLDRVGLRNLVEDVIENERLAADSAQITYACYVPADVSVRADPEQLHRVLSNLVRNARQAIAATGKPGEIRVTGTDGPEAWVIEISDTGPGLPQKAIDHLFQPFHGGARKGGSGLGLAICAELVRGHGGRLELARSGAGGTCFQVILPAGLAA</sequence>
<evidence type="ECO:0000256" key="8">
    <source>
        <dbReference type="ARBA" id="ARBA00023012"/>
    </source>
</evidence>
<keyword evidence="3" id="KW-0597">Phosphoprotein</keyword>
<evidence type="ECO:0000259" key="10">
    <source>
        <dbReference type="PROSITE" id="PS50109"/>
    </source>
</evidence>
<dbReference type="SUPFAM" id="SSF55874">
    <property type="entry name" value="ATPase domain of HSP90 chaperone/DNA topoisomerase II/histidine kinase"/>
    <property type="match status" value="1"/>
</dbReference>
<dbReference type="PRINTS" id="PR00344">
    <property type="entry name" value="BCTRLSENSOR"/>
</dbReference>
<keyword evidence="5" id="KW-0547">Nucleotide-binding</keyword>
<evidence type="ECO:0000256" key="7">
    <source>
        <dbReference type="ARBA" id="ARBA00022840"/>
    </source>
</evidence>
<dbReference type="CDD" id="cd00075">
    <property type="entry name" value="HATPase"/>
    <property type="match status" value="1"/>
</dbReference>
<dbReference type="GO" id="GO:0000155">
    <property type="term" value="F:phosphorelay sensor kinase activity"/>
    <property type="evidence" value="ECO:0007669"/>
    <property type="project" value="InterPro"/>
</dbReference>
<comment type="caution">
    <text evidence="11">The sequence shown here is derived from an EMBL/GenBank/DDBJ whole genome shotgun (WGS) entry which is preliminary data.</text>
</comment>
<gene>
    <name evidence="11" type="ORF">C7455_11512</name>
</gene>
<keyword evidence="6" id="KW-0418">Kinase</keyword>
<feature type="transmembrane region" description="Helical" evidence="9">
    <location>
        <begin position="159"/>
        <end position="178"/>
    </location>
</feature>
<evidence type="ECO:0000256" key="1">
    <source>
        <dbReference type="ARBA" id="ARBA00000085"/>
    </source>
</evidence>
<dbReference type="InterPro" id="IPR004358">
    <property type="entry name" value="Sig_transdc_His_kin-like_C"/>
</dbReference>
<dbReference type="InterPro" id="IPR005467">
    <property type="entry name" value="His_kinase_dom"/>
</dbReference>
<protein>
    <recommendedName>
        <fullName evidence="2">histidine kinase</fullName>
        <ecNumber evidence="2">2.7.13.3</ecNumber>
    </recommendedName>
</protein>
<evidence type="ECO:0000256" key="3">
    <source>
        <dbReference type="ARBA" id="ARBA00022553"/>
    </source>
</evidence>
<reference evidence="11 12" key="1">
    <citation type="submission" date="2018-05" db="EMBL/GenBank/DDBJ databases">
        <title>Genomic Encyclopedia of Type Strains, Phase IV (KMG-IV): sequencing the most valuable type-strain genomes for metagenomic binning, comparative biology and taxonomic classification.</title>
        <authorList>
            <person name="Goeker M."/>
        </authorList>
    </citation>
    <scope>NUCLEOTIDE SEQUENCE [LARGE SCALE GENOMIC DNA]</scope>
    <source>
        <strain evidence="11 12">DSM 16097</strain>
    </source>
</reference>
<keyword evidence="12" id="KW-1185">Reference proteome</keyword>